<sequence length="112" mass="11564">MRGFIHPGNVNTFVAPRALASGDGFIVGSDFAVATGPAAQGGEVEGLQIGVVDLPKATGANTDVTQGTKLYWDDANRRVTKSSAGNVLIGTARRDAATADTSYRVRLTGQIS</sequence>
<dbReference type="Proteomes" id="UP000199206">
    <property type="component" value="Unassembled WGS sequence"/>
</dbReference>
<dbReference type="EMBL" id="FOCF01000001">
    <property type="protein sequence ID" value="SEM62733.1"/>
    <property type="molecule type" value="Genomic_DNA"/>
</dbReference>
<organism evidence="1 2">
    <name type="scientific">Sphingomonas gellani</name>
    <dbReference type="NCBI Taxonomy" id="1166340"/>
    <lineage>
        <taxon>Bacteria</taxon>
        <taxon>Pseudomonadati</taxon>
        <taxon>Pseudomonadota</taxon>
        <taxon>Alphaproteobacteria</taxon>
        <taxon>Sphingomonadales</taxon>
        <taxon>Sphingomonadaceae</taxon>
        <taxon>Sphingomonas</taxon>
    </lineage>
</organism>
<dbReference type="RefSeq" id="WP_093664297.1">
    <property type="nucleotide sequence ID" value="NZ_FOCF01000001.1"/>
</dbReference>
<name>A0A1H7ZWR6_9SPHN</name>
<dbReference type="PIRSF" id="PIRSF030771">
    <property type="entry name" value="UCP030771"/>
    <property type="match status" value="1"/>
</dbReference>
<dbReference type="AlphaFoldDB" id="A0A1H7ZWR6"/>
<evidence type="ECO:0000313" key="2">
    <source>
        <dbReference type="Proteomes" id="UP000199206"/>
    </source>
</evidence>
<dbReference type="Pfam" id="PF09956">
    <property type="entry name" value="Phage_cement_2"/>
    <property type="match status" value="1"/>
</dbReference>
<keyword evidence="2" id="KW-1185">Reference proteome</keyword>
<protein>
    <submittedName>
        <fullName evidence="1">Predicted phage recombinase, RecA/RadA family</fullName>
    </submittedName>
</protein>
<proteinExistence type="predicted"/>
<gene>
    <name evidence="1" type="ORF">SAMN05192583_0884</name>
</gene>
<dbReference type="InterPro" id="IPR011231">
    <property type="entry name" value="Phage_VT1-Sakai_H0018"/>
</dbReference>
<dbReference type="STRING" id="1166340.SAMN05192583_0884"/>
<evidence type="ECO:0000313" key="1">
    <source>
        <dbReference type="EMBL" id="SEM62733.1"/>
    </source>
</evidence>
<dbReference type="OrthoDB" id="5365964at2"/>
<accession>A0A1H7ZWR6</accession>
<reference evidence="2" key="1">
    <citation type="submission" date="2016-10" db="EMBL/GenBank/DDBJ databases">
        <authorList>
            <person name="Varghese N."/>
            <person name="Submissions S."/>
        </authorList>
    </citation>
    <scope>NUCLEOTIDE SEQUENCE [LARGE SCALE GENOMIC DNA]</scope>
    <source>
        <strain evidence="2">S6-262</strain>
    </source>
</reference>